<dbReference type="AlphaFoldDB" id="A0AAD5TRS8"/>
<dbReference type="EMBL" id="JADGJQ010000007">
    <property type="protein sequence ID" value="KAJ3183136.1"/>
    <property type="molecule type" value="Genomic_DNA"/>
</dbReference>
<organism evidence="2 3">
    <name type="scientific">Geranomyces variabilis</name>
    <dbReference type="NCBI Taxonomy" id="109894"/>
    <lineage>
        <taxon>Eukaryota</taxon>
        <taxon>Fungi</taxon>
        <taxon>Fungi incertae sedis</taxon>
        <taxon>Chytridiomycota</taxon>
        <taxon>Chytridiomycota incertae sedis</taxon>
        <taxon>Chytridiomycetes</taxon>
        <taxon>Spizellomycetales</taxon>
        <taxon>Powellomycetaceae</taxon>
        <taxon>Geranomyces</taxon>
    </lineage>
</organism>
<proteinExistence type="predicted"/>
<name>A0AAD5TRS8_9FUNG</name>
<gene>
    <name evidence="2" type="ORF">HDU87_007559</name>
</gene>
<evidence type="ECO:0000313" key="2">
    <source>
        <dbReference type="EMBL" id="KAJ3183136.1"/>
    </source>
</evidence>
<feature type="region of interest" description="Disordered" evidence="1">
    <location>
        <begin position="115"/>
        <end position="136"/>
    </location>
</feature>
<keyword evidence="3" id="KW-1185">Reference proteome</keyword>
<dbReference type="Proteomes" id="UP001212152">
    <property type="component" value="Unassembled WGS sequence"/>
</dbReference>
<accession>A0AAD5TRS8</accession>
<sequence>MVAAWAELVLLLDQVLKKFPTIGAAAAAREPDIRGLPQKSNLLRANSSTGCRDSAEPYRNSDADNDDDTFYDALFPVFEGLFAGSGGESADDALFSVSAAGSGGESADTALFRNSDAGSEEDSADDEPDVSSPPSAEAVLVDKLSRDASTHMLHIAAFNAP</sequence>
<protein>
    <submittedName>
        <fullName evidence="2">Uncharacterized protein</fullName>
    </submittedName>
</protein>
<comment type="caution">
    <text evidence="2">The sequence shown here is derived from an EMBL/GenBank/DDBJ whole genome shotgun (WGS) entry which is preliminary data.</text>
</comment>
<evidence type="ECO:0000313" key="3">
    <source>
        <dbReference type="Proteomes" id="UP001212152"/>
    </source>
</evidence>
<feature type="compositionally biased region" description="Acidic residues" evidence="1">
    <location>
        <begin position="118"/>
        <end position="129"/>
    </location>
</feature>
<evidence type="ECO:0000256" key="1">
    <source>
        <dbReference type="SAM" id="MobiDB-lite"/>
    </source>
</evidence>
<feature type="compositionally biased region" description="Basic and acidic residues" evidence="1">
    <location>
        <begin position="53"/>
        <end position="62"/>
    </location>
</feature>
<reference evidence="2" key="1">
    <citation type="submission" date="2020-05" db="EMBL/GenBank/DDBJ databases">
        <title>Phylogenomic resolution of chytrid fungi.</title>
        <authorList>
            <person name="Stajich J.E."/>
            <person name="Amses K."/>
            <person name="Simmons R."/>
            <person name="Seto K."/>
            <person name="Myers J."/>
            <person name="Bonds A."/>
            <person name="Quandt C.A."/>
            <person name="Barry K."/>
            <person name="Liu P."/>
            <person name="Grigoriev I."/>
            <person name="Longcore J.E."/>
            <person name="James T.Y."/>
        </authorList>
    </citation>
    <scope>NUCLEOTIDE SEQUENCE</scope>
    <source>
        <strain evidence="2">JEL0379</strain>
    </source>
</reference>
<feature type="region of interest" description="Disordered" evidence="1">
    <location>
        <begin position="38"/>
        <end position="66"/>
    </location>
</feature>
<feature type="compositionally biased region" description="Polar residues" evidence="1">
    <location>
        <begin position="38"/>
        <end position="51"/>
    </location>
</feature>